<reference evidence="13" key="2">
    <citation type="submission" date="2025-09" db="UniProtKB">
        <authorList>
            <consortium name="Ensembl"/>
        </authorList>
    </citation>
    <scope>IDENTIFICATION</scope>
</reference>
<reference evidence="13" key="1">
    <citation type="submission" date="2025-08" db="UniProtKB">
        <authorList>
            <consortium name="Ensembl"/>
        </authorList>
    </citation>
    <scope>IDENTIFICATION</scope>
</reference>
<evidence type="ECO:0000256" key="3">
    <source>
        <dbReference type="ARBA" id="ARBA00022729"/>
    </source>
</evidence>
<feature type="disulfide bond" evidence="9">
    <location>
        <begin position="97"/>
        <end position="107"/>
    </location>
</feature>
<sequence>MLARPVSTLLLLCLAAPSWPQPPGVRVRLVGAGSQAGEGRLEVLHDGQWGTVCDDDFDMHAAGVACRELGFESALTWAHSAQYGPGEGPVWLDNLRCAGTERSLAECRSNGWGVSDCHHGEDAGVVCSGPRPPGAPGPAPGLQLEEVRLKPVLARAKLRVPISEGVVEVKHEGRWRQVCDAGWTRNNSRVVCGMLGFPREKRLDPGFYRSLSRKNAFWIHRVSCLGTEPHLARCPVQVSPAARLQPACARGMHAVVSCLPGAPSQTATAKPLRKGLRAEVSPGPRVRLRAGAQVGEGRVEVLQHGHWGTVCDQNWDLPAASVVCRQLGYGTARQALVGAQLGQGEPAGRSPRVGREGVTGVGECGGIRACTPLPGIHCDSQPASERGGLLDNRNTVQTELVGPTRTPQSGPSGGGRELRPQPWGSLRSTTQLQTETKPPPPPAGSLHPPPQLLLQPLSSSPGHGVTCPPPPTSWLR</sequence>
<keyword evidence="2" id="KW-0812">Transmembrane</keyword>
<keyword evidence="5" id="KW-1133">Transmembrane helix</keyword>
<dbReference type="PROSITE" id="PS00420">
    <property type="entry name" value="SRCR_1"/>
    <property type="match status" value="2"/>
</dbReference>
<keyword evidence="6" id="KW-0472">Membrane</keyword>
<dbReference type="InterPro" id="IPR001190">
    <property type="entry name" value="SRCR"/>
</dbReference>
<dbReference type="Gene3D" id="3.10.250.10">
    <property type="entry name" value="SRCR-like domain"/>
    <property type="match status" value="3"/>
</dbReference>
<dbReference type="GO" id="GO:0004720">
    <property type="term" value="F:protein-lysine 6-oxidase activity"/>
    <property type="evidence" value="ECO:0007669"/>
    <property type="project" value="TreeGrafter"/>
</dbReference>
<keyword evidence="8" id="KW-0325">Glycoprotein</keyword>
<dbReference type="AlphaFoldDB" id="A0A8C3SIM2"/>
<dbReference type="InterPro" id="IPR036772">
    <property type="entry name" value="SRCR-like_dom_sf"/>
</dbReference>
<dbReference type="PRINTS" id="PR00258">
    <property type="entry name" value="SPERACTRCPTR"/>
</dbReference>
<feature type="domain" description="SRCR" evidence="12">
    <location>
        <begin position="147"/>
        <end position="259"/>
    </location>
</feature>
<dbReference type="FunFam" id="3.10.250.10:FF:000001">
    <property type="entry name" value="Lysyl oxidase 4 isoform X1"/>
    <property type="match status" value="1"/>
</dbReference>
<dbReference type="Proteomes" id="UP000694403">
    <property type="component" value="Unplaced"/>
</dbReference>
<evidence type="ECO:0000256" key="7">
    <source>
        <dbReference type="ARBA" id="ARBA00023157"/>
    </source>
</evidence>
<keyword evidence="7 9" id="KW-1015">Disulfide bond</keyword>
<feature type="disulfide bond" evidence="9">
    <location>
        <begin position="224"/>
        <end position="234"/>
    </location>
</feature>
<keyword evidence="3 11" id="KW-0732">Signal</keyword>
<dbReference type="PANTHER" id="PTHR45817:SF5">
    <property type="entry name" value="LYSYL OXIDASE HOMOLOG 4"/>
    <property type="match status" value="1"/>
</dbReference>
<evidence type="ECO:0000256" key="10">
    <source>
        <dbReference type="SAM" id="MobiDB-lite"/>
    </source>
</evidence>
<keyword evidence="4" id="KW-0677">Repeat</keyword>
<name>A0A8C3SIM2_CHESE</name>
<feature type="disulfide bond" evidence="9">
    <location>
        <begin position="53"/>
        <end position="117"/>
    </location>
</feature>
<dbReference type="SUPFAM" id="SSF56487">
    <property type="entry name" value="SRCR-like"/>
    <property type="match status" value="3"/>
</dbReference>
<evidence type="ECO:0000259" key="12">
    <source>
        <dbReference type="PROSITE" id="PS50287"/>
    </source>
</evidence>
<dbReference type="PANTHER" id="PTHR45817">
    <property type="entry name" value="LYSYL OXIDASE-LIKE-RELATED"/>
    <property type="match status" value="1"/>
</dbReference>
<organism evidence="13 14">
    <name type="scientific">Chelydra serpentina</name>
    <name type="common">Snapping turtle</name>
    <name type="synonym">Testudo serpentina</name>
    <dbReference type="NCBI Taxonomy" id="8475"/>
    <lineage>
        <taxon>Eukaryota</taxon>
        <taxon>Metazoa</taxon>
        <taxon>Chordata</taxon>
        <taxon>Craniata</taxon>
        <taxon>Vertebrata</taxon>
        <taxon>Euteleostomi</taxon>
        <taxon>Archelosauria</taxon>
        <taxon>Testudinata</taxon>
        <taxon>Testudines</taxon>
        <taxon>Cryptodira</taxon>
        <taxon>Durocryptodira</taxon>
        <taxon>Americhelydia</taxon>
        <taxon>Chelydroidea</taxon>
        <taxon>Chelydridae</taxon>
        <taxon>Chelydra</taxon>
    </lineage>
</organism>
<proteinExistence type="predicted"/>
<accession>A0A8C3SIM2</accession>
<dbReference type="SMART" id="SM00202">
    <property type="entry name" value="SR"/>
    <property type="match status" value="3"/>
</dbReference>
<evidence type="ECO:0000256" key="5">
    <source>
        <dbReference type="ARBA" id="ARBA00022989"/>
    </source>
</evidence>
<feature type="region of interest" description="Disordered" evidence="10">
    <location>
        <begin position="396"/>
        <end position="476"/>
    </location>
</feature>
<feature type="domain" description="SRCR" evidence="12">
    <location>
        <begin position="286"/>
        <end position="392"/>
    </location>
</feature>
<evidence type="ECO:0000256" key="1">
    <source>
        <dbReference type="ARBA" id="ARBA00004167"/>
    </source>
</evidence>
<comment type="caution">
    <text evidence="9">Lacks conserved residue(s) required for the propagation of feature annotation.</text>
</comment>
<dbReference type="FunFam" id="3.10.250.10:FF:000016">
    <property type="entry name" value="Scavenger receptor cysteine-rich protein type 12"/>
    <property type="match status" value="1"/>
</dbReference>
<evidence type="ECO:0000256" key="2">
    <source>
        <dbReference type="ARBA" id="ARBA00022692"/>
    </source>
</evidence>
<dbReference type="Pfam" id="PF00530">
    <property type="entry name" value="SRCR"/>
    <property type="match status" value="3"/>
</dbReference>
<dbReference type="InterPro" id="IPR050912">
    <property type="entry name" value="LOX-like_protein"/>
</dbReference>
<feature type="chain" id="PRO_5034268307" evidence="11">
    <location>
        <begin position="21"/>
        <end position="476"/>
    </location>
</feature>
<evidence type="ECO:0000256" key="9">
    <source>
        <dbReference type="PROSITE-ProRule" id="PRU00196"/>
    </source>
</evidence>
<keyword evidence="14" id="KW-1185">Reference proteome</keyword>
<dbReference type="GO" id="GO:0016020">
    <property type="term" value="C:membrane"/>
    <property type="evidence" value="ECO:0007669"/>
    <property type="project" value="UniProtKB-SubCell"/>
</dbReference>
<evidence type="ECO:0000256" key="4">
    <source>
        <dbReference type="ARBA" id="ARBA00022737"/>
    </source>
</evidence>
<feature type="disulfide bond" evidence="9">
    <location>
        <begin position="66"/>
        <end position="127"/>
    </location>
</feature>
<feature type="compositionally biased region" description="Pro residues" evidence="10">
    <location>
        <begin position="437"/>
        <end position="451"/>
    </location>
</feature>
<evidence type="ECO:0000313" key="14">
    <source>
        <dbReference type="Proteomes" id="UP000694403"/>
    </source>
</evidence>
<feature type="compositionally biased region" description="Pro residues" evidence="10">
    <location>
        <begin position="467"/>
        <end position="476"/>
    </location>
</feature>
<feature type="compositionally biased region" description="Low complexity" evidence="10">
    <location>
        <begin position="452"/>
        <end position="463"/>
    </location>
</feature>
<dbReference type="GO" id="GO:0030199">
    <property type="term" value="P:collagen fibril organization"/>
    <property type="evidence" value="ECO:0007669"/>
    <property type="project" value="TreeGrafter"/>
</dbReference>
<evidence type="ECO:0000256" key="8">
    <source>
        <dbReference type="ARBA" id="ARBA00023180"/>
    </source>
</evidence>
<comment type="subcellular location">
    <subcellularLocation>
        <location evidence="1">Membrane</location>
        <topology evidence="1">Single-pass membrane protein</topology>
    </subcellularLocation>
</comment>
<dbReference type="GO" id="GO:0005615">
    <property type="term" value="C:extracellular space"/>
    <property type="evidence" value="ECO:0007669"/>
    <property type="project" value="TreeGrafter"/>
</dbReference>
<feature type="signal peptide" evidence="11">
    <location>
        <begin position="1"/>
        <end position="20"/>
    </location>
</feature>
<evidence type="ECO:0000256" key="11">
    <source>
        <dbReference type="SAM" id="SignalP"/>
    </source>
</evidence>
<feature type="domain" description="SRCR" evidence="12">
    <location>
        <begin position="27"/>
        <end position="128"/>
    </location>
</feature>
<dbReference type="PROSITE" id="PS50287">
    <property type="entry name" value="SRCR_2"/>
    <property type="match status" value="3"/>
</dbReference>
<dbReference type="Ensembl" id="ENSCSRT00000015470.1">
    <property type="protein sequence ID" value="ENSCSRP00000014841.1"/>
    <property type="gene ID" value="ENSCSRG00000011327.1"/>
</dbReference>
<evidence type="ECO:0000313" key="13">
    <source>
        <dbReference type="Ensembl" id="ENSCSRP00000014841.1"/>
    </source>
</evidence>
<protein>
    <submittedName>
        <fullName evidence="13">Lysyl oxidase like 4</fullName>
    </submittedName>
</protein>
<feature type="compositionally biased region" description="Polar residues" evidence="10">
    <location>
        <begin position="426"/>
        <end position="436"/>
    </location>
</feature>
<evidence type="ECO:0000256" key="6">
    <source>
        <dbReference type="ARBA" id="ARBA00023136"/>
    </source>
</evidence>